<protein>
    <recommendedName>
        <fullName evidence="2">DUF7905 domain-containing protein</fullName>
    </recommendedName>
</protein>
<feature type="region of interest" description="Disordered" evidence="1">
    <location>
        <begin position="418"/>
        <end position="447"/>
    </location>
</feature>
<evidence type="ECO:0000313" key="4">
    <source>
        <dbReference type="Proteomes" id="UP001303473"/>
    </source>
</evidence>
<evidence type="ECO:0000313" key="3">
    <source>
        <dbReference type="EMBL" id="KAK3935928.1"/>
    </source>
</evidence>
<gene>
    <name evidence="3" type="ORF">QBC46DRAFT_322499</name>
</gene>
<evidence type="ECO:0000259" key="2">
    <source>
        <dbReference type="Pfam" id="PF25482"/>
    </source>
</evidence>
<name>A0AAN6S0W5_9PEZI</name>
<reference evidence="4" key="1">
    <citation type="journal article" date="2023" name="Mol. Phylogenet. Evol.">
        <title>Genome-scale phylogeny and comparative genomics of the fungal order Sordariales.</title>
        <authorList>
            <person name="Hensen N."/>
            <person name="Bonometti L."/>
            <person name="Westerberg I."/>
            <person name="Brannstrom I.O."/>
            <person name="Guillou S."/>
            <person name="Cros-Aarteil S."/>
            <person name="Calhoun S."/>
            <person name="Haridas S."/>
            <person name="Kuo A."/>
            <person name="Mondo S."/>
            <person name="Pangilinan J."/>
            <person name="Riley R."/>
            <person name="LaButti K."/>
            <person name="Andreopoulos B."/>
            <person name="Lipzen A."/>
            <person name="Chen C."/>
            <person name="Yan M."/>
            <person name="Daum C."/>
            <person name="Ng V."/>
            <person name="Clum A."/>
            <person name="Steindorff A."/>
            <person name="Ohm R.A."/>
            <person name="Martin F."/>
            <person name="Silar P."/>
            <person name="Natvig D.O."/>
            <person name="Lalanne C."/>
            <person name="Gautier V."/>
            <person name="Ament-Velasquez S.L."/>
            <person name="Kruys A."/>
            <person name="Hutchinson M.I."/>
            <person name="Powell A.J."/>
            <person name="Barry K."/>
            <person name="Miller A.N."/>
            <person name="Grigoriev I.V."/>
            <person name="Debuchy R."/>
            <person name="Gladieux P."/>
            <person name="Hiltunen Thoren M."/>
            <person name="Johannesson H."/>
        </authorList>
    </citation>
    <scope>NUCLEOTIDE SEQUENCE [LARGE SCALE GENOMIC DNA]</scope>
    <source>
        <strain evidence="4">CBS 340.73</strain>
    </source>
</reference>
<dbReference type="InterPro" id="IPR057227">
    <property type="entry name" value="DUF7905"/>
</dbReference>
<dbReference type="Pfam" id="PF25482">
    <property type="entry name" value="DUF7905"/>
    <property type="match status" value="1"/>
</dbReference>
<feature type="region of interest" description="Disordered" evidence="1">
    <location>
        <begin position="503"/>
        <end position="546"/>
    </location>
</feature>
<feature type="region of interest" description="Disordered" evidence="1">
    <location>
        <begin position="903"/>
        <end position="924"/>
    </location>
</feature>
<feature type="compositionally biased region" description="Basic and acidic residues" evidence="1">
    <location>
        <begin position="904"/>
        <end position="914"/>
    </location>
</feature>
<sequence>MGPPIKSYLCTLWALTPKAAARILHKLNSCGLNAEFAYDSEYNIFEVTCQPGDRSKIVDLYNNISSEVEKDAFHGAPDLFLNTFSPITVPETTSINHQSPQQQSRAHSPELSHPLQKLTLLPDFAENSHIATWSTLKQVPGHMTMDQLVSEAQLNELQRDTGVVMAYGDSGRLVHISGGSDDAVERAKQKLENLLAIKRLPRAEPEHVLYIEDVETASAEPTLDTRYMARIDQRLVSSTLIDPATVRDVDKAYARLHAWGISIRLCKYDEDKRHHVSIFGPKIVPRSSKNYRLGNRPVISRKQVNRVVTTAEDDLLALNDAQCVVTPAETNLLDWNQEPDKEAQVSTWIRETQAMKPVGGTLIDDQIMNEMQAIIARGSSLPGDKKLLKALCERLLAVQEAKSVRSSESSECDFKSFSNHSSAAPSVNAQAEAKVRSVGSDEPSLNDPGCLPNLSGRPGAGHISWDMPPLVPDAVNAPSTFGSSPSSLTCPVAAETATETSGFKRFNEPGSRIFNTMDQQGGRKSRAAAGAARPNSQPSPRGPVVAARPQNFPSEIEAALGRLLKTGPYRRGKVGLRADFGRAILAGLDQSALAYNKPGQPSNGWRKGQLQDLLNSQVNERNFIHFTKILSTHAFDVEEMIGALDEVTSAPLWLPSPTDVCLIYSFQCEALDAPDVKFVVDIKDEGKDDDFSYTIRPWTQQYGPDGLMPIYVHGTQRNWDLRVMLSHSDDAGMERSFGEFARAILGSLEIPREEGNSGPRLTYAVPDHFGVLVTSLRVLTKWRYLSVDERSALDITEVEKMVVDPCHDAPPEIDGERWSTWSASPWTPEIARRMRAKGEFPWWYEASVVSPEAEELFRQNDRLRLGEKADWDAEMLKATGILASIYKPALQLLKKMDQVGANENNRHPVVDGKNADTPAVNSPAGDQVPVIMPELMMHRFDGVSGKKVANPKAAGKV</sequence>
<dbReference type="AlphaFoldDB" id="A0AAN6S0W5"/>
<feature type="compositionally biased region" description="Polar residues" evidence="1">
    <location>
        <begin position="418"/>
        <end position="429"/>
    </location>
</feature>
<evidence type="ECO:0000256" key="1">
    <source>
        <dbReference type="SAM" id="MobiDB-lite"/>
    </source>
</evidence>
<feature type="compositionally biased region" description="Polar residues" evidence="1">
    <location>
        <begin position="91"/>
        <end position="106"/>
    </location>
</feature>
<organism evidence="3 4">
    <name type="scientific">Diplogelasinospora grovesii</name>
    <dbReference type="NCBI Taxonomy" id="303347"/>
    <lineage>
        <taxon>Eukaryota</taxon>
        <taxon>Fungi</taxon>
        <taxon>Dikarya</taxon>
        <taxon>Ascomycota</taxon>
        <taxon>Pezizomycotina</taxon>
        <taxon>Sordariomycetes</taxon>
        <taxon>Sordariomycetidae</taxon>
        <taxon>Sordariales</taxon>
        <taxon>Diplogelasinosporaceae</taxon>
        <taxon>Diplogelasinospora</taxon>
    </lineage>
</organism>
<keyword evidence="4" id="KW-1185">Reference proteome</keyword>
<dbReference type="Proteomes" id="UP001303473">
    <property type="component" value="Unassembled WGS sequence"/>
</dbReference>
<proteinExistence type="predicted"/>
<accession>A0AAN6S0W5</accession>
<comment type="caution">
    <text evidence="3">The sequence shown here is derived from an EMBL/GenBank/DDBJ whole genome shotgun (WGS) entry which is preliminary data.</text>
</comment>
<dbReference type="EMBL" id="MU853901">
    <property type="protein sequence ID" value="KAK3935928.1"/>
    <property type="molecule type" value="Genomic_DNA"/>
</dbReference>
<feature type="region of interest" description="Disordered" evidence="1">
    <location>
        <begin position="91"/>
        <end position="112"/>
    </location>
</feature>
<feature type="domain" description="DUF7905" evidence="2">
    <location>
        <begin position="555"/>
        <end position="873"/>
    </location>
</feature>